<feature type="compositionally biased region" description="Low complexity" evidence="5">
    <location>
        <begin position="246"/>
        <end position="260"/>
    </location>
</feature>
<evidence type="ECO:0000259" key="6">
    <source>
        <dbReference type="PROSITE" id="PS50118"/>
    </source>
</evidence>
<evidence type="ECO:0000313" key="7">
    <source>
        <dbReference type="EMBL" id="JAD08779.1"/>
    </source>
</evidence>
<feature type="region of interest" description="Disordered" evidence="5">
    <location>
        <begin position="236"/>
        <end position="270"/>
    </location>
</feature>
<dbReference type="PANTHER" id="PTHR45781:SF1">
    <property type="entry name" value="HMG BOX DOMAIN-CONTAINING PROTEIN"/>
    <property type="match status" value="1"/>
</dbReference>
<evidence type="ECO:0000256" key="3">
    <source>
        <dbReference type="ARBA" id="ARBA00023242"/>
    </source>
</evidence>
<dbReference type="EMBL" id="GBXI01005513">
    <property type="protein sequence ID" value="JAD08779.1"/>
    <property type="molecule type" value="Transcribed_RNA"/>
</dbReference>
<feature type="DNA-binding region" description="HMG box" evidence="4">
    <location>
        <begin position="119"/>
        <end position="187"/>
    </location>
</feature>
<name>A0A0A1XBE9_ZEUCU</name>
<dbReference type="Gene3D" id="1.10.30.10">
    <property type="entry name" value="High mobility group box domain"/>
    <property type="match status" value="1"/>
</dbReference>
<keyword evidence="3 4" id="KW-0539">Nucleus</keyword>
<dbReference type="Pfam" id="PF00505">
    <property type="entry name" value="HMG_box"/>
    <property type="match status" value="1"/>
</dbReference>
<dbReference type="GO" id="GO:0006357">
    <property type="term" value="P:regulation of transcription by RNA polymerase II"/>
    <property type="evidence" value="ECO:0007669"/>
    <property type="project" value="TreeGrafter"/>
</dbReference>
<evidence type="ECO:0000256" key="2">
    <source>
        <dbReference type="ARBA" id="ARBA00023125"/>
    </source>
</evidence>
<dbReference type="InterPro" id="IPR036910">
    <property type="entry name" value="HMG_box_dom_sf"/>
</dbReference>
<dbReference type="AlphaFoldDB" id="A0A0A1XBE9"/>
<keyword evidence="2 4" id="KW-0238">DNA-binding</keyword>
<reference evidence="7" key="2">
    <citation type="journal article" date="2015" name="Gigascience">
        <title>Reconstructing a comprehensive transcriptome assembly of a white-pupal translocated strain of the pest fruit fly Bactrocera cucurbitae.</title>
        <authorList>
            <person name="Sim S.B."/>
            <person name="Calla B."/>
            <person name="Hall B."/>
            <person name="DeRego T."/>
            <person name="Geib S.M."/>
        </authorList>
    </citation>
    <scope>NUCLEOTIDE SEQUENCE</scope>
</reference>
<evidence type="ECO:0000256" key="4">
    <source>
        <dbReference type="PROSITE-ProRule" id="PRU00267"/>
    </source>
</evidence>
<dbReference type="InterPro" id="IPR051365">
    <property type="entry name" value="TOX_HMG-box_domain"/>
</dbReference>
<feature type="domain" description="HMG box" evidence="6">
    <location>
        <begin position="119"/>
        <end position="187"/>
    </location>
</feature>
<dbReference type="GO" id="GO:0005634">
    <property type="term" value="C:nucleus"/>
    <property type="evidence" value="ECO:0007669"/>
    <property type="project" value="UniProtKB-SubCell"/>
</dbReference>
<dbReference type="SMART" id="SM00398">
    <property type="entry name" value="HMG"/>
    <property type="match status" value="1"/>
</dbReference>
<evidence type="ECO:0000313" key="8">
    <source>
        <dbReference type="EMBL" id="JAD12664.1"/>
    </source>
</evidence>
<dbReference type="SUPFAM" id="SSF47095">
    <property type="entry name" value="HMG-box"/>
    <property type="match status" value="1"/>
</dbReference>
<dbReference type="EMBL" id="GBXI01001628">
    <property type="protein sequence ID" value="JAD12664.1"/>
    <property type="molecule type" value="Transcribed_RNA"/>
</dbReference>
<feature type="compositionally biased region" description="Polar residues" evidence="5">
    <location>
        <begin position="236"/>
        <end position="245"/>
    </location>
</feature>
<organism evidence="7">
    <name type="scientific">Zeugodacus cucurbitae</name>
    <name type="common">Melon fruit fly</name>
    <name type="synonym">Bactrocera cucurbitae</name>
    <dbReference type="NCBI Taxonomy" id="28588"/>
    <lineage>
        <taxon>Eukaryota</taxon>
        <taxon>Metazoa</taxon>
        <taxon>Ecdysozoa</taxon>
        <taxon>Arthropoda</taxon>
        <taxon>Hexapoda</taxon>
        <taxon>Insecta</taxon>
        <taxon>Pterygota</taxon>
        <taxon>Neoptera</taxon>
        <taxon>Endopterygota</taxon>
        <taxon>Diptera</taxon>
        <taxon>Brachycera</taxon>
        <taxon>Muscomorpha</taxon>
        <taxon>Tephritoidea</taxon>
        <taxon>Tephritidae</taxon>
        <taxon>Zeugodacus</taxon>
        <taxon>Zeugodacus</taxon>
    </lineage>
</organism>
<sequence>MNAQFHTPSFGDEVIFDLPDNETDCETISKVQGGAGIYTTPSSLINQHQEEAVFHQEQFETKRIRSMDVSMDDYHSANDESFANTAYTVSPTKNAQNTPTATLAARKQLAPTATDANEPAKPLSAYGLFFRDTVSAIKQQNPNCTFQELSRIVSSMWEALDASHKNVYSKKHEAAQAEYMKQMRAYRQQQDEQQQQLAANVNATPAPALQTKPAVFTISRYNNADDTSNNTCQNNLAGNNETTVSAAQPPVQAATPTPTTETNSAVNDPPQPQMQMLSEAGAVQKCTRENCNKRAIINPDWEDEYCSNECVVIHCRNVFNAWVQSNLESRKQ</sequence>
<proteinExistence type="predicted"/>
<reference evidence="7" key="1">
    <citation type="submission" date="2014-11" db="EMBL/GenBank/DDBJ databases">
        <authorList>
            <person name="Geib S."/>
        </authorList>
    </citation>
    <scope>NUCLEOTIDE SEQUENCE</scope>
</reference>
<dbReference type="PANTHER" id="PTHR45781">
    <property type="entry name" value="AGAP000281-PA"/>
    <property type="match status" value="1"/>
</dbReference>
<gene>
    <name evidence="7" type="primary">Tox3_0</name>
    <name evidence="8" type="synonym">Tox3_1</name>
    <name evidence="8" type="ORF">g.46560</name>
    <name evidence="7" type="ORF">g.46561</name>
</gene>
<evidence type="ECO:0000256" key="1">
    <source>
        <dbReference type="ARBA" id="ARBA00004123"/>
    </source>
</evidence>
<comment type="subcellular location">
    <subcellularLocation>
        <location evidence="1">Nucleus</location>
    </subcellularLocation>
</comment>
<evidence type="ECO:0000256" key="5">
    <source>
        <dbReference type="SAM" id="MobiDB-lite"/>
    </source>
</evidence>
<protein>
    <submittedName>
        <fullName evidence="7">TOX high mobility group box family member 3</fullName>
    </submittedName>
</protein>
<dbReference type="InterPro" id="IPR009071">
    <property type="entry name" value="HMG_box_dom"/>
</dbReference>
<accession>A0A0A1XBE9</accession>
<dbReference type="GO" id="GO:0031490">
    <property type="term" value="F:chromatin DNA binding"/>
    <property type="evidence" value="ECO:0007669"/>
    <property type="project" value="TreeGrafter"/>
</dbReference>
<dbReference type="PROSITE" id="PS50118">
    <property type="entry name" value="HMG_BOX_2"/>
    <property type="match status" value="1"/>
</dbReference>